<reference evidence="2" key="1">
    <citation type="submission" date="2017-02" db="EMBL/GenBank/DDBJ databases">
        <authorList>
            <person name="Varghese N."/>
            <person name="Submissions S."/>
        </authorList>
    </citation>
    <scope>NUCLEOTIDE SEQUENCE [LARGE SCALE GENOMIC DNA]</scope>
    <source>
        <strain evidence="2">UM2</strain>
    </source>
</reference>
<dbReference type="OrthoDB" id="9792176at2"/>
<proteinExistence type="predicted"/>
<keyword evidence="2" id="KW-1185">Reference proteome</keyword>
<evidence type="ECO:0000313" key="2">
    <source>
        <dbReference type="Proteomes" id="UP000189818"/>
    </source>
</evidence>
<gene>
    <name evidence="1" type="ORF">SAMN06295920_104246</name>
</gene>
<evidence type="ECO:0000313" key="1">
    <source>
        <dbReference type="EMBL" id="SKB62042.1"/>
    </source>
</evidence>
<accession>A0A1T5CRE1</accession>
<dbReference type="EMBL" id="FUYM01000004">
    <property type="protein sequence ID" value="SKB62042.1"/>
    <property type="molecule type" value="Genomic_DNA"/>
</dbReference>
<dbReference type="CDD" id="cd17033">
    <property type="entry name" value="DR1245-like"/>
    <property type="match status" value="1"/>
</dbReference>
<dbReference type="Pfam" id="PF10722">
    <property type="entry name" value="YbjN"/>
    <property type="match status" value="1"/>
</dbReference>
<protein>
    <recommendedName>
        <fullName evidence="3">YbjN domain-containing protein</fullName>
    </recommendedName>
</protein>
<dbReference type="InterPro" id="IPR019660">
    <property type="entry name" value="Put_sensory_transdc_reg_YbjN"/>
</dbReference>
<name>A0A1T5CRE1_9SPHN</name>
<dbReference type="Proteomes" id="UP000189818">
    <property type="component" value="Unassembled WGS sequence"/>
</dbReference>
<dbReference type="AlphaFoldDB" id="A0A1T5CRE1"/>
<sequence length="170" mass="19475">MDVDDFESARDASAPIDMLEHYFAARGWDYQRAGDEEIVAQFQGSWAQYELRAVWREEDRVLQFLALPDIRVTADKRAAMYETIGLINEQLWLGHFEMWTSSSMVLFRHAALLENQAGDAILTLEQAETLIETGIDECERFYPVFQFVLWSDKSPQEAIAAAMIDTQGEA</sequence>
<evidence type="ECO:0008006" key="3">
    <source>
        <dbReference type="Google" id="ProtNLM"/>
    </source>
</evidence>
<organism evidence="1 2">
    <name type="scientific">Rhizorhabdus histidinilytica</name>
    <dbReference type="NCBI Taxonomy" id="439228"/>
    <lineage>
        <taxon>Bacteria</taxon>
        <taxon>Pseudomonadati</taxon>
        <taxon>Pseudomonadota</taxon>
        <taxon>Alphaproteobacteria</taxon>
        <taxon>Sphingomonadales</taxon>
        <taxon>Sphingomonadaceae</taxon>
        <taxon>Rhizorhabdus</taxon>
    </lineage>
</organism>
<dbReference type="STRING" id="439228.SAMN06295920_104246"/>
<dbReference type="RefSeq" id="WP_079648144.1">
    <property type="nucleotide sequence ID" value="NZ_FUYM01000004.1"/>
</dbReference>